<comment type="caution">
    <text evidence="2">The sequence shown here is derived from an EMBL/GenBank/DDBJ whole genome shotgun (WGS) entry which is preliminary data.</text>
</comment>
<evidence type="ECO:0000313" key="3">
    <source>
        <dbReference type="Proteomes" id="UP000759537"/>
    </source>
</evidence>
<evidence type="ECO:0000256" key="1">
    <source>
        <dbReference type="SAM" id="MobiDB-lite"/>
    </source>
</evidence>
<proteinExistence type="predicted"/>
<name>A0A9P5JTJ5_9AGAM</name>
<reference evidence="2" key="2">
    <citation type="journal article" date="2020" name="Nat. Commun.">
        <title>Large-scale genome sequencing of mycorrhizal fungi provides insights into the early evolution of symbiotic traits.</title>
        <authorList>
            <person name="Miyauchi S."/>
            <person name="Kiss E."/>
            <person name="Kuo A."/>
            <person name="Drula E."/>
            <person name="Kohler A."/>
            <person name="Sanchez-Garcia M."/>
            <person name="Morin E."/>
            <person name="Andreopoulos B."/>
            <person name="Barry K.W."/>
            <person name="Bonito G."/>
            <person name="Buee M."/>
            <person name="Carver A."/>
            <person name="Chen C."/>
            <person name="Cichocki N."/>
            <person name="Clum A."/>
            <person name="Culley D."/>
            <person name="Crous P.W."/>
            <person name="Fauchery L."/>
            <person name="Girlanda M."/>
            <person name="Hayes R.D."/>
            <person name="Keri Z."/>
            <person name="LaButti K."/>
            <person name="Lipzen A."/>
            <person name="Lombard V."/>
            <person name="Magnuson J."/>
            <person name="Maillard F."/>
            <person name="Murat C."/>
            <person name="Nolan M."/>
            <person name="Ohm R.A."/>
            <person name="Pangilinan J."/>
            <person name="Pereira M.F."/>
            <person name="Perotto S."/>
            <person name="Peter M."/>
            <person name="Pfister S."/>
            <person name="Riley R."/>
            <person name="Sitrit Y."/>
            <person name="Stielow J.B."/>
            <person name="Szollosi G."/>
            <person name="Zifcakova L."/>
            <person name="Stursova M."/>
            <person name="Spatafora J.W."/>
            <person name="Tedersoo L."/>
            <person name="Vaario L.M."/>
            <person name="Yamada A."/>
            <person name="Yan M."/>
            <person name="Wang P."/>
            <person name="Xu J."/>
            <person name="Bruns T."/>
            <person name="Baldrian P."/>
            <person name="Vilgalys R."/>
            <person name="Dunand C."/>
            <person name="Henrissat B."/>
            <person name="Grigoriev I.V."/>
            <person name="Hibbett D."/>
            <person name="Nagy L.G."/>
            <person name="Martin F.M."/>
        </authorList>
    </citation>
    <scope>NUCLEOTIDE SEQUENCE</scope>
    <source>
        <strain evidence="2">Prilba</strain>
    </source>
</reference>
<accession>A0A9P5JTJ5</accession>
<dbReference type="AlphaFoldDB" id="A0A9P5JTJ5"/>
<protein>
    <submittedName>
        <fullName evidence="2">Uncharacterized protein</fullName>
    </submittedName>
</protein>
<reference evidence="2" key="1">
    <citation type="submission" date="2019-10" db="EMBL/GenBank/DDBJ databases">
        <authorList>
            <consortium name="DOE Joint Genome Institute"/>
            <person name="Kuo A."/>
            <person name="Miyauchi S."/>
            <person name="Kiss E."/>
            <person name="Drula E."/>
            <person name="Kohler A."/>
            <person name="Sanchez-Garcia M."/>
            <person name="Andreopoulos B."/>
            <person name="Barry K.W."/>
            <person name="Bonito G."/>
            <person name="Buee M."/>
            <person name="Carver A."/>
            <person name="Chen C."/>
            <person name="Cichocki N."/>
            <person name="Clum A."/>
            <person name="Culley D."/>
            <person name="Crous P.W."/>
            <person name="Fauchery L."/>
            <person name="Girlanda M."/>
            <person name="Hayes R."/>
            <person name="Keri Z."/>
            <person name="LaButti K."/>
            <person name="Lipzen A."/>
            <person name="Lombard V."/>
            <person name="Magnuson J."/>
            <person name="Maillard F."/>
            <person name="Morin E."/>
            <person name="Murat C."/>
            <person name="Nolan M."/>
            <person name="Ohm R."/>
            <person name="Pangilinan J."/>
            <person name="Pereira M."/>
            <person name="Perotto S."/>
            <person name="Peter M."/>
            <person name="Riley R."/>
            <person name="Sitrit Y."/>
            <person name="Stielow B."/>
            <person name="Szollosi G."/>
            <person name="Zifcakova L."/>
            <person name="Stursova M."/>
            <person name="Spatafora J.W."/>
            <person name="Tedersoo L."/>
            <person name="Vaario L.-M."/>
            <person name="Yamada A."/>
            <person name="Yan M."/>
            <person name="Wang P."/>
            <person name="Xu J."/>
            <person name="Bruns T."/>
            <person name="Baldrian P."/>
            <person name="Vilgalys R."/>
            <person name="Henrissat B."/>
            <person name="Grigoriev I.V."/>
            <person name="Hibbett D."/>
            <person name="Nagy L.G."/>
            <person name="Martin F.M."/>
        </authorList>
    </citation>
    <scope>NUCLEOTIDE SEQUENCE</scope>
    <source>
        <strain evidence="2">Prilba</strain>
    </source>
</reference>
<feature type="compositionally biased region" description="Gly residues" evidence="1">
    <location>
        <begin position="69"/>
        <end position="83"/>
    </location>
</feature>
<feature type="region of interest" description="Disordered" evidence="1">
    <location>
        <begin position="69"/>
        <end position="93"/>
    </location>
</feature>
<feature type="compositionally biased region" description="Basic residues" evidence="1">
    <location>
        <begin position="84"/>
        <end position="93"/>
    </location>
</feature>
<dbReference type="Proteomes" id="UP000759537">
    <property type="component" value="Unassembled WGS sequence"/>
</dbReference>
<organism evidence="2 3">
    <name type="scientific">Russula ochroleuca</name>
    <dbReference type="NCBI Taxonomy" id="152965"/>
    <lineage>
        <taxon>Eukaryota</taxon>
        <taxon>Fungi</taxon>
        <taxon>Dikarya</taxon>
        <taxon>Basidiomycota</taxon>
        <taxon>Agaricomycotina</taxon>
        <taxon>Agaricomycetes</taxon>
        <taxon>Russulales</taxon>
        <taxon>Russulaceae</taxon>
        <taxon>Russula</taxon>
    </lineage>
</organism>
<evidence type="ECO:0000313" key="2">
    <source>
        <dbReference type="EMBL" id="KAF8463030.1"/>
    </source>
</evidence>
<keyword evidence="3" id="KW-1185">Reference proteome</keyword>
<sequence>MYSYCGLVLCALQHPHRPAHTANRTMPLLAPPALEAPIAQLEKPRAYTLKEEALRVRFPALLSGGGGTAAARGGGEGVGGSRGRVGHRMSRTKRVKVESHSRACLESEDEVGMSDAIYMKATAITSFL</sequence>
<dbReference type="EMBL" id="WHVB01000080">
    <property type="protein sequence ID" value="KAF8463030.1"/>
    <property type="molecule type" value="Genomic_DNA"/>
</dbReference>
<gene>
    <name evidence="2" type="ORF">DFH94DRAFT_686819</name>
</gene>